<dbReference type="InterPro" id="IPR017946">
    <property type="entry name" value="PLC-like_Pdiesterase_TIM-brl"/>
</dbReference>
<feature type="chain" id="PRO_5009207218" description="glycerophosphodiester phosphodiesterase" evidence="7">
    <location>
        <begin position="39"/>
        <end position="406"/>
    </location>
</feature>
<dbReference type="EMBL" id="LROM01000087">
    <property type="protein sequence ID" value="OEZ99638.1"/>
    <property type="molecule type" value="Genomic_DNA"/>
</dbReference>
<dbReference type="PANTHER" id="PTHR43620:SF7">
    <property type="entry name" value="GLYCEROPHOSPHODIESTER PHOSPHODIESTERASE GDPD5-RELATED"/>
    <property type="match status" value="1"/>
</dbReference>
<evidence type="ECO:0000256" key="4">
    <source>
        <dbReference type="ARBA" id="ARBA00022798"/>
    </source>
</evidence>
<feature type="signal peptide" evidence="7">
    <location>
        <begin position="1"/>
        <end position="38"/>
    </location>
</feature>
<evidence type="ECO:0000256" key="2">
    <source>
        <dbReference type="ARBA" id="ARBA00012247"/>
    </source>
</evidence>
<dbReference type="CDD" id="cd08602">
    <property type="entry name" value="GDPD_ScGlpQ1_like"/>
    <property type="match status" value="1"/>
</dbReference>
<organism evidence="9 10">
    <name type="scientific">Duganella phyllosphaerae</name>
    <dbReference type="NCBI Taxonomy" id="762836"/>
    <lineage>
        <taxon>Bacteria</taxon>
        <taxon>Pseudomonadati</taxon>
        <taxon>Pseudomonadota</taxon>
        <taxon>Betaproteobacteria</taxon>
        <taxon>Burkholderiales</taxon>
        <taxon>Oxalobacteraceae</taxon>
        <taxon>Telluria group</taxon>
        <taxon>Duganella</taxon>
    </lineage>
</organism>
<dbReference type="NCBIfam" id="TIGR01409">
    <property type="entry name" value="TAT_signal_seq"/>
    <property type="match status" value="1"/>
</dbReference>
<dbReference type="AlphaFoldDB" id="A0A1E7WL06"/>
<comment type="similarity">
    <text evidence="1">Belongs to the glycerophosphoryl diester phosphodiesterase family.</text>
</comment>
<evidence type="ECO:0000256" key="7">
    <source>
        <dbReference type="SAM" id="SignalP"/>
    </source>
</evidence>
<comment type="catalytic activity">
    <reaction evidence="6">
        <text>a sn-glycero-3-phosphodiester + H2O = an alcohol + sn-glycerol 3-phosphate + H(+)</text>
        <dbReference type="Rhea" id="RHEA:12969"/>
        <dbReference type="ChEBI" id="CHEBI:15377"/>
        <dbReference type="ChEBI" id="CHEBI:15378"/>
        <dbReference type="ChEBI" id="CHEBI:30879"/>
        <dbReference type="ChEBI" id="CHEBI:57597"/>
        <dbReference type="ChEBI" id="CHEBI:83408"/>
        <dbReference type="EC" id="3.1.4.46"/>
    </reaction>
</comment>
<dbReference type="InterPro" id="IPR030395">
    <property type="entry name" value="GP_PDE_dom"/>
</dbReference>
<dbReference type="EC" id="3.1.4.46" evidence="2"/>
<reference evidence="10" key="1">
    <citation type="journal article" date="2016" name="Front. Microbiol.">
        <title>Molecular Keys to the Janthinobacterium and Duganella spp. Interaction with the Plant Pathogen Fusarium graminearum.</title>
        <authorList>
            <person name="Haack F.S."/>
            <person name="Poehlein A."/>
            <person name="Kroger C."/>
            <person name="Voigt C.A."/>
            <person name="Piepenbring M."/>
            <person name="Bode H.B."/>
            <person name="Daniel R."/>
            <person name="Schafer W."/>
            <person name="Streit W.R."/>
        </authorList>
    </citation>
    <scope>NUCLEOTIDE SEQUENCE [LARGE SCALE GENOMIC DNA]</scope>
    <source>
        <strain evidence="10">T54</strain>
    </source>
</reference>
<dbReference type="Pfam" id="PF03009">
    <property type="entry name" value="GDPD"/>
    <property type="match status" value="1"/>
</dbReference>
<comment type="caution">
    <text evidence="9">The sequence shown here is derived from an EMBL/GenBank/DDBJ whole genome shotgun (WGS) entry which is preliminary data.</text>
</comment>
<dbReference type="PATRIC" id="fig|762836.4.peg.2762"/>
<keyword evidence="5 9" id="KW-0378">Hydrolase</keyword>
<evidence type="ECO:0000256" key="5">
    <source>
        <dbReference type="ARBA" id="ARBA00022801"/>
    </source>
</evidence>
<gene>
    <name evidence="9" type="primary">glpQ</name>
    <name evidence="9" type="ORF">DUPY_26820</name>
</gene>
<accession>A0A1E7WL06</accession>
<evidence type="ECO:0000256" key="6">
    <source>
        <dbReference type="ARBA" id="ARBA00047512"/>
    </source>
</evidence>
<dbReference type="GO" id="GO:0042597">
    <property type="term" value="C:periplasmic space"/>
    <property type="evidence" value="ECO:0007669"/>
    <property type="project" value="TreeGrafter"/>
</dbReference>
<evidence type="ECO:0000256" key="1">
    <source>
        <dbReference type="ARBA" id="ARBA00007277"/>
    </source>
</evidence>
<dbReference type="Proteomes" id="UP000175989">
    <property type="component" value="Unassembled WGS sequence"/>
</dbReference>
<dbReference type="PROSITE" id="PS51704">
    <property type="entry name" value="GP_PDE"/>
    <property type="match status" value="1"/>
</dbReference>
<dbReference type="InterPro" id="IPR019546">
    <property type="entry name" value="TAT_signal_bac_arc"/>
</dbReference>
<keyword evidence="10" id="KW-1185">Reference proteome</keyword>
<dbReference type="InterPro" id="IPR006311">
    <property type="entry name" value="TAT_signal"/>
</dbReference>
<dbReference type="GO" id="GO:0006071">
    <property type="term" value="P:glycerol metabolic process"/>
    <property type="evidence" value="ECO:0007669"/>
    <property type="project" value="UniProtKB-KW"/>
</dbReference>
<keyword evidence="4" id="KW-0319">Glycerol metabolism</keyword>
<protein>
    <recommendedName>
        <fullName evidence="2">glycerophosphodiester phosphodiesterase</fullName>
        <ecNumber evidence="2">3.1.4.46</ecNumber>
    </recommendedName>
</protein>
<sequence>MTKLISASPLPGSLSRRGFIQVAAAAGASLLLPASVLAASATAAAGAVGAGVDQSGMPGIAPLGAGGIAGGKRPLVFGHRGASALRPEHTLASYAKAIVDGADYIEPDLCATKDGVLVARHEAYLSETTDVASRKEFASRKTRKTIDGEAHDGWFVDDFTLAELKTLRAVERIPQFRPGSAEYNGMFQVATFEEIIDFVAAEAAAHGRIIGIVPELKHSTYFASVGLPLEERFLSIIAAHDYTRRNPLQIQSFEVANLKYLRSKLGSRANLRLMQLVISEDVRPMDVAAAGGKLTFAQMCTPAGLRDIAQYADVVAPPTRAIIPLKKDGSLAAPSSMVDDAHRAGLRIEPWTFRPENRFLAADFRSGADTARHEAGSIAEMKRYIATGIDGFFTDDPALGRAAIAG</sequence>
<dbReference type="Gene3D" id="3.20.20.190">
    <property type="entry name" value="Phosphatidylinositol (PI) phosphodiesterase"/>
    <property type="match status" value="1"/>
</dbReference>
<proteinExistence type="inferred from homology"/>
<feature type="domain" description="GP-PDE" evidence="8">
    <location>
        <begin position="74"/>
        <end position="384"/>
    </location>
</feature>
<keyword evidence="3 7" id="KW-0732">Signal</keyword>
<evidence type="ECO:0000313" key="9">
    <source>
        <dbReference type="EMBL" id="OEZ99638.1"/>
    </source>
</evidence>
<dbReference type="SUPFAM" id="SSF51695">
    <property type="entry name" value="PLC-like phosphodiesterases"/>
    <property type="match status" value="1"/>
</dbReference>
<dbReference type="GO" id="GO:0006629">
    <property type="term" value="P:lipid metabolic process"/>
    <property type="evidence" value="ECO:0007669"/>
    <property type="project" value="InterPro"/>
</dbReference>
<evidence type="ECO:0000256" key="3">
    <source>
        <dbReference type="ARBA" id="ARBA00022729"/>
    </source>
</evidence>
<evidence type="ECO:0000313" key="10">
    <source>
        <dbReference type="Proteomes" id="UP000175989"/>
    </source>
</evidence>
<dbReference type="PROSITE" id="PS51318">
    <property type="entry name" value="TAT"/>
    <property type="match status" value="1"/>
</dbReference>
<dbReference type="PANTHER" id="PTHR43620">
    <property type="entry name" value="GLYCEROPHOSPHORYL DIESTER PHOSPHODIESTERASE"/>
    <property type="match status" value="1"/>
</dbReference>
<evidence type="ECO:0000259" key="8">
    <source>
        <dbReference type="PROSITE" id="PS51704"/>
    </source>
</evidence>
<dbReference type="GO" id="GO:0008889">
    <property type="term" value="F:glycerophosphodiester phosphodiesterase activity"/>
    <property type="evidence" value="ECO:0007669"/>
    <property type="project" value="UniProtKB-EC"/>
</dbReference>
<name>A0A1E7WL06_9BURK</name>